<name>A0A2K1IBU0_PHYPA</name>
<dbReference type="EMBL" id="ABEU02000026">
    <property type="protein sequence ID" value="PNR26729.1"/>
    <property type="molecule type" value="Genomic_DNA"/>
</dbReference>
<evidence type="ECO:0000256" key="1">
    <source>
        <dbReference type="SAM" id="MobiDB-lite"/>
    </source>
</evidence>
<sequence>MHASIAGHVVYSPKHRSSTHPPRTVPDTYKYRQSPFFEEVNARCKAELKLISRNPQSNPDVSYTIILTPQSTSIILVQRSATAMESGSLVGLLLRTLFPWGSLGHTVPLSFIT</sequence>
<reference evidence="2 4" key="2">
    <citation type="journal article" date="2018" name="Plant J.">
        <title>The Physcomitrella patens chromosome-scale assembly reveals moss genome structure and evolution.</title>
        <authorList>
            <person name="Lang D."/>
            <person name="Ullrich K.K."/>
            <person name="Murat F."/>
            <person name="Fuchs J."/>
            <person name="Jenkins J."/>
            <person name="Haas F.B."/>
            <person name="Piednoel M."/>
            <person name="Gundlach H."/>
            <person name="Van Bel M."/>
            <person name="Meyberg R."/>
            <person name="Vives C."/>
            <person name="Morata J."/>
            <person name="Symeonidi A."/>
            <person name="Hiss M."/>
            <person name="Muchero W."/>
            <person name="Kamisugi Y."/>
            <person name="Saleh O."/>
            <person name="Blanc G."/>
            <person name="Decker E.L."/>
            <person name="van Gessel N."/>
            <person name="Grimwood J."/>
            <person name="Hayes R.D."/>
            <person name="Graham S.W."/>
            <person name="Gunter L.E."/>
            <person name="McDaniel S.F."/>
            <person name="Hoernstein S.N.W."/>
            <person name="Larsson A."/>
            <person name="Li F.W."/>
            <person name="Perroud P.F."/>
            <person name="Phillips J."/>
            <person name="Ranjan P."/>
            <person name="Rokshar D.S."/>
            <person name="Rothfels C.J."/>
            <person name="Schneider L."/>
            <person name="Shu S."/>
            <person name="Stevenson D.W."/>
            <person name="Thummler F."/>
            <person name="Tillich M."/>
            <person name="Villarreal Aguilar J.C."/>
            <person name="Widiez T."/>
            <person name="Wong G.K."/>
            <person name="Wymore A."/>
            <person name="Zhang Y."/>
            <person name="Zimmer A.D."/>
            <person name="Quatrano R.S."/>
            <person name="Mayer K.F.X."/>
            <person name="Goodstein D."/>
            <person name="Casacuberta J.M."/>
            <person name="Vandepoele K."/>
            <person name="Reski R."/>
            <person name="Cuming A.C."/>
            <person name="Tuskan G.A."/>
            <person name="Maumus F."/>
            <person name="Salse J."/>
            <person name="Schmutz J."/>
            <person name="Rensing S.A."/>
        </authorList>
    </citation>
    <scope>NUCLEOTIDE SEQUENCE [LARGE SCALE GENOMIC DNA]</scope>
    <source>
        <strain evidence="3 4">cv. Gransden 2004</strain>
    </source>
</reference>
<accession>A0A2K1IBU0</accession>
<dbReference type="Proteomes" id="UP000006727">
    <property type="component" value="Chromosome 26"/>
</dbReference>
<dbReference type="AlphaFoldDB" id="A0A2K1IBU0"/>
<evidence type="ECO:0000313" key="4">
    <source>
        <dbReference type="Proteomes" id="UP000006727"/>
    </source>
</evidence>
<dbReference type="InParanoid" id="A0A2K1IBU0"/>
<evidence type="ECO:0000313" key="2">
    <source>
        <dbReference type="EMBL" id="PNR26729.1"/>
    </source>
</evidence>
<reference evidence="3" key="3">
    <citation type="submission" date="2020-12" db="UniProtKB">
        <authorList>
            <consortium name="EnsemblPlants"/>
        </authorList>
    </citation>
    <scope>IDENTIFICATION</scope>
</reference>
<feature type="region of interest" description="Disordered" evidence="1">
    <location>
        <begin position="1"/>
        <end position="25"/>
    </location>
</feature>
<dbReference type="Gramene" id="Pp3c26_4200V3.1">
    <property type="protein sequence ID" value="PAC:32918275.CDS.1"/>
    <property type="gene ID" value="Pp3c26_4200"/>
</dbReference>
<evidence type="ECO:0000313" key="3">
    <source>
        <dbReference type="EnsemblPlants" id="PAC:32918275.CDS.1"/>
    </source>
</evidence>
<dbReference type="PaxDb" id="3218-PP1S159_19V6.1"/>
<proteinExistence type="predicted"/>
<keyword evidence="4" id="KW-1185">Reference proteome</keyword>
<reference evidence="2 4" key="1">
    <citation type="journal article" date="2008" name="Science">
        <title>The Physcomitrella genome reveals evolutionary insights into the conquest of land by plants.</title>
        <authorList>
            <person name="Rensing S."/>
            <person name="Lang D."/>
            <person name="Zimmer A."/>
            <person name="Terry A."/>
            <person name="Salamov A."/>
            <person name="Shapiro H."/>
            <person name="Nishiyama T."/>
            <person name="Perroud P.-F."/>
            <person name="Lindquist E."/>
            <person name="Kamisugi Y."/>
            <person name="Tanahashi T."/>
            <person name="Sakakibara K."/>
            <person name="Fujita T."/>
            <person name="Oishi K."/>
            <person name="Shin-I T."/>
            <person name="Kuroki Y."/>
            <person name="Toyoda A."/>
            <person name="Suzuki Y."/>
            <person name="Hashimoto A."/>
            <person name="Yamaguchi K."/>
            <person name="Sugano A."/>
            <person name="Kohara Y."/>
            <person name="Fujiyama A."/>
            <person name="Anterola A."/>
            <person name="Aoki S."/>
            <person name="Ashton N."/>
            <person name="Barbazuk W.B."/>
            <person name="Barker E."/>
            <person name="Bennetzen J."/>
            <person name="Bezanilla M."/>
            <person name="Blankenship R."/>
            <person name="Cho S.H."/>
            <person name="Dutcher S."/>
            <person name="Estelle M."/>
            <person name="Fawcett J.A."/>
            <person name="Gundlach H."/>
            <person name="Hanada K."/>
            <person name="Heyl A."/>
            <person name="Hicks K.A."/>
            <person name="Hugh J."/>
            <person name="Lohr M."/>
            <person name="Mayer K."/>
            <person name="Melkozernov A."/>
            <person name="Murata T."/>
            <person name="Nelson D."/>
            <person name="Pils B."/>
            <person name="Prigge M."/>
            <person name="Reiss B."/>
            <person name="Renner T."/>
            <person name="Rombauts S."/>
            <person name="Rushton P."/>
            <person name="Sanderfoot A."/>
            <person name="Schween G."/>
            <person name="Shiu S.-H."/>
            <person name="Stueber K."/>
            <person name="Theodoulou F.L."/>
            <person name="Tu H."/>
            <person name="Van de Peer Y."/>
            <person name="Verrier P.J."/>
            <person name="Waters E."/>
            <person name="Wood A."/>
            <person name="Yang L."/>
            <person name="Cove D."/>
            <person name="Cuming A."/>
            <person name="Hasebe M."/>
            <person name="Lucas S."/>
            <person name="Mishler D.B."/>
            <person name="Reski R."/>
            <person name="Grigoriev I."/>
            <person name="Quatrano R.S."/>
            <person name="Boore J.L."/>
        </authorList>
    </citation>
    <scope>NUCLEOTIDE SEQUENCE [LARGE SCALE GENOMIC DNA]</scope>
    <source>
        <strain evidence="3 4">cv. Gransden 2004</strain>
    </source>
</reference>
<gene>
    <name evidence="2" type="ORF">PHYPA_030210</name>
</gene>
<protein>
    <submittedName>
        <fullName evidence="2 3">Uncharacterized protein</fullName>
    </submittedName>
</protein>
<organism evidence="2">
    <name type="scientific">Physcomitrium patens</name>
    <name type="common">Spreading-leaved earth moss</name>
    <name type="synonym">Physcomitrella patens</name>
    <dbReference type="NCBI Taxonomy" id="3218"/>
    <lineage>
        <taxon>Eukaryota</taxon>
        <taxon>Viridiplantae</taxon>
        <taxon>Streptophyta</taxon>
        <taxon>Embryophyta</taxon>
        <taxon>Bryophyta</taxon>
        <taxon>Bryophytina</taxon>
        <taxon>Bryopsida</taxon>
        <taxon>Funariidae</taxon>
        <taxon>Funariales</taxon>
        <taxon>Funariaceae</taxon>
        <taxon>Physcomitrium</taxon>
    </lineage>
</organism>
<dbReference type="EnsemblPlants" id="Pp3c26_4200V3.1">
    <property type="protein sequence ID" value="PAC:32918275.CDS.1"/>
    <property type="gene ID" value="Pp3c26_4200"/>
</dbReference>